<dbReference type="SUPFAM" id="SSF47473">
    <property type="entry name" value="EF-hand"/>
    <property type="match status" value="1"/>
</dbReference>
<dbReference type="Pfam" id="PF13202">
    <property type="entry name" value="EF-hand_5"/>
    <property type="match status" value="4"/>
</dbReference>
<feature type="domain" description="EF-hand" evidence="2">
    <location>
        <begin position="97"/>
        <end position="132"/>
    </location>
</feature>
<name>S9R5M9_9RHOB</name>
<dbReference type="RefSeq" id="WP_021096797.1">
    <property type="nucleotide sequence ID" value="NZ_KE557320.1"/>
</dbReference>
<evidence type="ECO:0000259" key="2">
    <source>
        <dbReference type="PROSITE" id="PS50222"/>
    </source>
</evidence>
<evidence type="ECO:0000256" key="1">
    <source>
        <dbReference type="SAM" id="SignalP"/>
    </source>
</evidence>
<evidence type="ECO:0000313" key="3">
    <source>
        <dbReference type="EMBL" id="EPX87293.1"/>
    </source>
</evidence>
<comment type="caution">
    <text evidence="3">The sequence shown here is derived from an EMBL/GenBank/DDBJ whole genome shotgun (WGS) entry which is preliminary data.</text>
</comment>
<organism evidence="3 4">
    <name type="scientific">Rubellimicrobium thermophilum DSM 16684</name>
    <dbReference type="NCBI Taxonomy" id="1123069"/>
    <lineage>
        <taxon>Bacteria</taxon>
        <taxon>Pseudomonadati</taxon>
        <taxon>Pseudomonadota</taxon>
        <taxon>Alphaproteobacteria</taxon>
        <taxon>Rhodobacterales</taxon>
        <taxon>Roseobacteraceae</taxon>
        <taxon>Rubellimicrobium</taxon>
    </lineage>
</organism>
<reference evidence="3 4" key="1">
    <citation type="journal article" date="2013" name="Stand. Genomic Sci.">
        <title>Genome sequence of the reddish-pigmented Rubellimicrobium thermophilum type strain (DSM 16684(T)), a member of the Roseobacter clade.</title>
        <authorList>
            <person name="Fiebig A."/>
            <person name="Riedel T."/>
            <person name="Gronow S."/>
            <person name="Petersen J."/>
            <person name="Klenk H.P."/>
            <person name="Goker M."/>
        </authorList>
    </citation>
    <scope>NUCLEOTIDE SEQUENCE [LARGE SCALE GENOMIC DNA]</scope>
    <source>
        <strain evidence="3 4">DSM 16684</strain>
    </source>
</reference>
<dbReference type="PROSITE" id="PS50222">
    <property type="entry name" value="EF_HAND_2"/>
    <property type="match status" value="1"/>
</dbReference>
<dbReference type="PROSITE" id="PS00018">
    <property type="entry name" value="EF_HAND_1"/>
    <property type="match status" value="2"/>
</dbReference>
<dbReference type="GO" id="GO:0005509">
    <property type="term" value="F:calcium ion binding"/>
    <property type="evidence" value="ECO:0007669"/>
    <property type="project" value="InterPro"/>
</dbReference>
<proteinExistence type="predicted"/>
<dbReference type="STRING" id="1123069.ruthe_00692"/>
<accession>S9R5M9</accession>
<evidence type="ECO:0000313" key="4">
    <source>
        <dbReference type="Proteomes" id="UP000015346"/>
    </source>
</evidence>
<dbReference type="HOGENOM" id="CLU_116277_0_0_5"/>
<gene>
    <name evidence="3" type="ORF">ruthe_00692</name>
</gene>
<dbReference type="InterPro" id="IPR002048">
    <property type="entry name" value="EF_hand_dom"/>
</dbReference>
<feature type="signal peptide" evidence="1">
    <location>
        <begin position="1"/>
        <end position="21"/>
    </location>
</feature>
<dbReference type="PATRIC" id="fig|1123069.3.peg.663"/>
<dbReference type="PANTHER" id="PTHR10827:SF84">
    <property type="entry name" value="EF-HAND DOMAIN-CONTAINING PROTEIN"/>
    <property type="match status" value="1"/>
</dbReference>
<dbReference type="EMBL" id="AOLV01000008">
    <property type="protein sequence ID" value="EPX87293.1"/>
    <property type="molecule type" value="Genomic_DNA"/>
</dbReference>
<dbReference type="AlphaFoldDB" id="S9R5M9"/>
<keyword evidence="1" id="KW-0732">Signal</keyword>
<dbReference type="Gene3D" id="1.10.238.10">
    <property type="entry name" value="EF-hand"/>
    <property type="match status" value="2"/>
</dbReference>
<dbReference type="Proteomes" id="UP000015346">
    <property type="component" value="Unassembled WGS sequence"/>
</dbReference>
<sequence>MRRTMITAALMALGLGGAAMAQDAPAETPLADAPAGEAMGPMAGPGWMGHPGGRRGFGRGGPFGHGDGWGPGDLPNMAPLAHEFYDTDGDGRITREEIEARKAQRFAEADANGDGALSPEELVALEEAIRQEMRLARATRQIARMDDNGDGLLQAEELEERTPRLAPIFDRLDADGDGALTVEELGAGRPGRSGG</sequence>
<feature type="chain" id="PRO_5004568480" evidence="1">
    <location>
        <begin position="22"/>
        <end position="195"/>
    </location>
</feature>
<protein>
    <submittedName>
        <fullName evidence="3">EF hand/EF-hand domain pair</fullName>
    </submittedName>
</protein>
<keyword evidence="4" id="KW-1185">Reference proteome</keyword>
<dbReference type="InterPro" id="IPR011992">
    <property type="entry name" value="EF-hand-dom_pair"/>
</dbReference>
<dbReference type="OrthoDB" id="5470953at2"/>
<dbReference type="PANTHER" id="PTHR10827">
    <property type="entry name" value="RETICULOCALBIN"/>
    <property type="match status" value="1"/>
</dbReference>
<dbReference type="InterPro" id="IPR018247">
    <property type="entry name" value="EF_Hand_1_Ca_BS"/>
</dbReference>